<dbReference type="RefSeq" id="WP_188768505.1">
    <property type="nucleotide sequence ID" value="NZ_BMKK01000009.1"/>
</dbReference>
<evidence type="ECO:0000313" key="6">
    <source>
        <dbReference type="Proteomes" id="UP000609064"/>
    </source>
</evidence>
<reference evidence="5" key="1">
    <citation type="journal article" date="2014" name="Int. J. Syst. Evol. Microbiol.">
        <title>Complete genome sequence of Corynebacterium casei LMG S-19264T (=DSM 44701T), isolated from a smear-ripened cheese.</title>
        <authorList>
            <consortium name="US DOE Joint Genome Institute (JGI-PGF)"/>
            <person name="Walter F."/>
            <person name="Albersmeier A."/>
            <person name="Kalinowski J."/>
            <person name="Ruckert C."/>
        </authorList>
    </citation>
    <scope>NUCLEOTIDE SEQUENCE</scope>
    <source>
        <strain evidence="5">CGMCC 1.15958</strain>
    </source>
</reference>
<dbReference type="InterPro" id="IPR006179">
    <property type="entry name" value="5_nucleotidase/apyrase"/>
</dbReference>
<dbReference type="PANTHER" id="PTHR11575:SF24">
    <property type="entry name" value="5'-NUCLEOTIDASE"/>
    <property type="match status" value="1"/>
</dbReference>
<evidence type="ECO:0000259" key="3">
    <source>
        <dbReference type="Pfam" id="PF00149"/>
    </source>
</evidence>
<gene>
    <name evidence="5" type="ORF">GCM10011514_38770</name>
</gene>
<dbReference type="SUPFAM" id="SSF55816">
    <property type="entry name" value="5'-nucleotidase (syn. UDP-sugar hydrolase), C-terminal domain"/>
    <property type="match status" value="1"/>
</dbReference>
<dbReference type="Gene3D" id="3.60.21.10">
    <property type="match status" value="1"/>
</dbReference>
<evidence type="ECO:0000256" key="1">
    <source>
        <dbReference type="ARBA" id="ARBA00022729"/>
    </source>
</evidence>
<feature type="chain" id="PRO_5038163005" evidence="2">
    <location>
        <begin position="21"/>
        <end position="514"/>
    </location>
</feature>
<feature type="domain" description="5'-Nucleotidase C-terminal" evidence="4">
    <location>
        <begin position="335"/>
        <end position="475"/>
    </location>
</feature>
<keyword evidence="6" id="KW-1185">Reference proteome</keyword>
<dbReference type="GO" id="GO:0030288">
    <property type="term" value="C:outer membrane-bounded periplasmic space"/>
    <property type="evidence" value="ECO:0007669"/>
    <property type="project" value="TreeGrafter"/>
</dbReference>
<evidence type="ECO:0000313" key="5">
    <source>
        <dbReference type="EMBL" id="GGD70945.1"/>
    </source>
</evidence>
<dbReference type="AlphaFoldDB" id="A0A916Z145"/>
<dbReference type="InterPro" id="IPR029052">
    <property type="entry name" value="Metallo-depent_PP-like"/>
</dbReference>
<dbReference type="PRINTS" id="PR01607">
    <property type="entry name" value="APYRASEFAMLY"/>
</dbReference>
<sequence>MKKLSLLMLLVVVSVACRTAKTPQNNTSNSQNEISVTFLHLNDVYEISPLDNGKVGGMARVATVRQELLKENPNTVTVLSGDFLSPSVIGTLRYEGKSIKGKQMVDVMNTVGVDWVCLGNHEFDLDQKDLQERINESKFNWLNTNALEKVKDEYVPFGKVVDGVKVPFLKTTILTFKNAKGDEVKVGMFGILLPSNKKDFVMYDDFFEAAKKAYAELEPKCDFVVGITHINKVDDIKLAEMLPNVKLLMGGHDHDNMKEQIGNVIMAKADANAKTAYIHRITFNKVTGKVDVKSELKKIDNTIADEPITAAVVKKWEDIQDGAFKALGLNKDEVIADLKEPLDGHETVVRNMQGNMGSMINNALLASSPTKFDCAFFNGGSIRIDDNVSGKLTQLDVLRILPFGGKLVEVKLRGRLLERVLQTGLENKGSGGYLQWEKISYDEAKKEWKIDGKLLDVNQEYNIITSDFLFSGKERNLGFFTKQNPDVISVVDTFLESDVRNDIRKAVIAYFKKK</sequence>
<feature type="signal peptide" evidence="2">
    <location>
        <begin position="1"/>
        <end position="20"/>
    </location>
</feature>
<dbReference type="InterPro" id="IPR004843">
    <property type="entry name" value="Calcineurin-like_PHP"/>
</dbReference>
<dbReference type="Gene3D" id="3.90.780.10">
    <property type="entry name" value="5'-Nucleotidase, C-terminal domain"/>
    <property type="match status" value="1"/>
</dbReference>
<dbReference type="SUPFAM" id="SSF56300">
    <property type="entry name" value="Metallo-dependent phosphatases"/>
    <property type="match status" value="1"/>
</dbReference>
<proteinExistence type="inferred from homology"/>
<keyword evidence="1 2" id="KW-0732">Signal</keyword>
<keyword evidence="2" id="KW-0378">Hydrolase</keyword>
<dbReference type="Pfam" id="PF02872">
    <property type="entry name" value="5_nucleotid_C"/>
    <property type="match status" value="1"/>
</dbReference>
<comment type="similarity">
    <text evidence="2">Belongs to the 5'-nucleotidase family.</text>
</comment>
<accession>A0A916Z145</accession>
<comment type="caution">
    <text evidence="5">The sequence shown here is derived from an EMBL/GenBank/DDBJ whole genome shotgun (WGS) entry which is preliminary data.</text>
</comment>
<protein>
    <submittedName>
        <fullName evidence="5">Multifunctional 2',3'-cyclic-nucleotide 2'-phosphodiesterase/5'-nucleotidase/3'-nucleotidase</fullName>
    </submittedName>
</protein>
<evidence type="ECO:0000259" key="4">
    <source>
        <dbReference type="Pfam" id="PF02872"/>
    </source>
</evidence>
<dbReference type="GO" id="GO:0008768">
    <property type="term" value="F:UDP-sugar diphosphatase activity"/>
    <property type="evidence" value="ECO:0007669"/>
    <property type="project" value="TreeGrafter"/>
</dbReference>
<dbReference type="PROSITE" id="PS51257">
    <property type="entry name" value="PROKAR_LIPOPROTEIN"/>
    <property type="match status" value="1"/>
</dbReference>
<dbReference type="EMBL" id="BMKK01000009">
    <property type="protein sequence ID" value="GGD70945.1"/>
    <property type="molecule type" value="Genomic_DNA"/>
</dbReference>
<dbReference type="GO" id="GO:0009166">
    <property type="term" value="P:nucleotide catabolic process"/>
    <property type="evidence" value="ECO:0007669"/>
    <property type="project" value="InterPro"/>
</dbReference>
<evidence type="ECO:0000256" key="2">
    <source>
        <dbReference type="RuleBase" id="RU362119"/>
    </source>
</evidence>
<dbReference type="InterPro" id="IPR036907">
    <property type="entry name" value="5'-Nucleotdase_C_sf"/>
</dbReference>
<dbReference type="Proteomes" id="UP000609064">
    <property type="component" value="Unassembled WGS sequence"/>
</dbReference>
<dbReference type="Pfam" id="PF00149">
    <property type="entry name" value="Metallophos"/>
    <property type="match status" value="1"/>
</dbReference>
<keyword evidence="2" id="KW-0547">Nucleotide-binding</keyword>
<reference evidence="5" key="2">
    <citation type="submission" date="2020-09" db="EMBL/GenBank/DDBJ databases">
        <authorList>
            <person name="Sun Q."/>
            <person name="Zhou Y."/>
        </authorList>
    </citation>
    <scope>NUCLEOTIDE SEQUENCE</scope>
    <source>
        <strain evidence="5">CGMCC 1.15958</strain>
    </source>
</reference>
<organism evidence="5 6">
    <name type="scientific">Emticicia aquatilis</name>
    <dbReference type="NCBI Taxonomy" id="1537369"/>
    <lineage>
        <taxon>Bacteria</taxon>
        <taxon>Pseudomonadati</taxon>
        <taxon>Bacteroidota</taxon>
        <taxon>Cytophagia</taxon>
        <taxon>Cytophagales</taxon>
        <taxon>Leadbetterellaceae</taxon>
        <taxon>Emticicia</taxon>
    </lineage>
</organism>
<dbReference type="InterPro" id="IPR008334">
    <property type="entry name" value="5'-Nucleotdase_C"/>
</dbReference>
<dbReference type="GO" id="GO:0000166">
    <property type="term" value="F:nucleotide binding"/>
    <property type="evidence" value="ECO:0007669"/>
    <property type="project" value="UniProtKB-KW"/>
</dbReference>
<name>A0A916Z145_9BACT</name>
<feature type="domain" description="Calcineurin-like phosphoesterase" evidence="3">
    <location>
        <begin position="37"/>
        <end position="255"/>
    </location>
</feature>
<dbReference type="GO" id="GO:0008253">
    <property type="term" value="F:5'-nucleotidase activity"/>
    <property type="evidence" value="ECO:0007669"/>
    <property type="project" value="TreeGrafter"/>
</dbReference>
<dbReference type="PANTHER" id="PTHR11575">
    <property type="entry name" value="5'-NUCLEOTIDASE-RELATED"/>
    <property type="match status" value="1"/>
</dbReference>